<dbReference type="PANTHER" id="PTHR40031">
    <property type="entry name" value="HYPOTHETICAL MEMBRANE SPANNING PROTEIN"/>
    <property type="match status" value="1"/>
</dbReference>
<protein>
    <recommendedName>
        <fullName evidence="4">Metal-dependent hydrolase</fullName>
    </recommendedName>
</protein>
<dbReference type="Proteomes" id="UP000217083">
    <property type="component" value="Unassembled WGS sequence"/>
</dbReference>
<evidence type="ECO:0000256" key="1">
    <source>
        <dbReference type="SAM" id="Phobius"/>
    </source>
</evidence>
<keyword evidence="3" id="KW-1185">Reference proteome</keyword>
<organism evidence="2 3">
    <name type="scientific">Lottiidibacillus patelloidae</name>
    <dbReference type="NCBI Taxonomy" id="2670334"/>
    <lineage>
        <taxon>Bacteria</taxon>
        <taxon>Bacillati</taxon>
        <taxon>Bacillota</taxon>
        <taxon>Bacilli</taxon>
        <taxon>Bacillales</taxon>
        <taxon>Bacillaceae</taxon>
        <taxon>Lottiidibacillus</taxon>
    </lineage>
</organism>
<evidence type="ECO:0000313" key="3">
    <source>
        <dbReference type="Proteomes" id="UP000217083"/>
    </source>
</evidence>
<proteinExistence type="predicted"/>
<accession>A0A263BUR7</accession>
<reference evidence="2 3" key="2">
    <citation type="submission" date="2017-09" db="EMBL/GenBank/DDBJ databases">
        <title>Bacillus patelloidae sp. nov., isolated from the intestinal tract of a marine limpet.</title>
        <authorList>
            <person name="Liu R."/>
            <person name="Dong C."/>
            <person name="Shao Z."/>
        </authorList>
    </citation>
    <scope>NUCLEOTIDE SEQUENCE [LARGE SCALE GENOMIC DNA]</scope>
    <source>
        <strain evidence="2 3">SA5d-4</strain>
    </source>
</reference>
<evidence type="ECO:0000313" key="2">
    <source>
        <dbReference type="EMBL" id="OZM57067.1"/>
    </source>
</evidence>
<feature type="transmembrane region" description="Helical" evidence="1">
    <location>
        <begin position="93"/>
        <end position="115"/>
    </location>
</feature>
<dbReference type="InterPro" id="IPR007404">
    <property type="entry name" value="YdjM-like"/>
</dbReference>
<feature type="transmembrane region" description="Helical" evidence="1">
    <location>
        <begin position="69"/>
        <end position="87"/>
    </location>
</feature>
<name>A0A263BUR7_9BACI</name>
<dbReference type="Pfam" id="PF04307">
    <property type="entry name" value="YdjM"/>
    <property type="match status" value="1"/>
</dbReference>
<comment type="caution">
    <text evidence="2">The sequence shown here is derived from an EMBL/GenBank/DDBJ whole genome shotgun (WGS) entry which is preliminary data.</text>
</comment>
<feature type="transmembrane region" description="Helical" evidence="1">
    <location>
        <begin position="127"/>
        <end position="152"/>
    </location>
</feature>
<dbReference type="AlphaFoldDB" id="A0A263BUR7"/>
<keyword evidence="1" id="KW-1133">Transmembrane helix</keyword>
<dbReference type="EMBL" id="NPIA01000004">
    <property type="protein sequence ID" value="OZM57067.1"/>
    <property type="molecule type" value="Genomic_DNA"/>
</dbReference>
<gene>
    <name evidence="2" type="ORF">CIB95_09900</name>
</gene>
<dbReference type="RefSeq" id="WP_094924699.1">
    <property type="nucleotide sequence ID" value="NZ_NPIA01000004.1"/>
</dbReference>
<keyword evidence="1" id="KW-0812">Transmembrane</keyword>
<reference evidence="3" key="1">
    <citation type="submission" date="2017-08" db="EMBL/GenBank/DDBJ databases">
        <authorList>
            <person name="Huang Z."/>
        </authorList>
    </citation>
    <scope>NUCLEOTIDE SEQUENCE [LARGE SCALE GENOMIC DNA]</scope>
    <source>
        <strain evidence="3">SA5d-4</strain>
    </source>
</reference>
<evidence type="ECO:0008006" key="4">
    <source>
        <dbReference type="Google" id="ProtNLM"/>
    </source>
</evidence>
<keyword evidence="1" id="KW-0472">Membrane</keyword>
<feature type="transmembrane region" description="Helical" evidence="1">
    <location>
        <begin position="158"/>
        <end position="174"/>
    </location>
</feature>
<dbReference type="PANTHER" id="PTHR40031:SF1">
    <property type="entry name" value="MEMBRANE-BOUND METAL-DEPENDENT HYDROLASE"/>
    <property type="match status" value="1"/>
</dbReference>
<dbReference type="InterPro" id="IPR053170">
    <property type="entry name" value="Transcription_regulator"/>
</dbReference>
<sequence>MDTATHFAMGFALGGIATLDPVIAQDPVATNAVLLATVLGSQAPDTDTVLKLKSNAIYLRNHRGATHSIPAVLLWPIVISSIIHFFVPEVNGIHLWLWTFLAVFLHVFVDIFNAYGTQALRPFSQKWLALGVINTMDPFILAAHGIGFVLWIYGQDPGYTFIVIYIIIIGYYLWRIKAKHDVIKQACSIIPGGKVIISPTFNWYKWHLVIKTDTKLYVAKSYNGKIEILDEYDFVPIPKNDIISAAKKDKNIAAFLSFSPIHRWEINEFEDFIEVRFIDLRYRSKGHYPFVAVVHLDYDLERLSSFTGWIFSEKKLMKKMNAAIRE</sequence>